<accession>A0AAJ1U9D4</accession>
<gene>
    <name evidence="1" type="ORF">NOI20_17915</name>
</gene>
<reference evidence="1" key="1">
    <citation type="submission" date="2022-07" db="EMBL/GenBank/DDBJ databases">
        <authorList>
            <person name="Otstavnykh N."/>
            <person name="Isaeva M."/>
            <person name="Bystritskaya E."/>
        </authorList>
    </citation>
    <scope>NUCLEOTIDE SEQUENCE</scope>
    <source>
        <strain evidence="1">10Alg 79</strain>
    </source>
</reference>
<dbReference type="AlphaFoldDB" id="A0AAJ1U9D4"/>
<feature type="non-terminal residue" evidence="1">
    <location>
        <position position="159"/>
    </location>
</feature>
<comment type="caution">
    <text evidence="1">The sequence shown here is derived from an EMBL/GenBank/DDBJ whole genome shotgun (WGS) entry which is preliminary data.</text>
</comment>
<protein>
    <submittedName>
        <fullName evidence="1">Lactonase family protein</fullName>
    </submittedName>
</protein>
<organism evidence="1 2">
    <name type="scientific">Rhodalgimonas zhirmunskyi</name>
    <dbReference type="NCBI Taxonomy" id="2964767"/>
    <lineage>
        <taxon>Bacteria</taxon>
        <taxon>Pseudomonadati</taxon>
        <taxon>Pseudomonadota</taxon>
        <taxon>Alphaproteobacteria</taxon>
        <taxon>Rhodobacterales</taxon>
        <taxon>Roseobacteraceae</taxon>
        <taxon>Rhodalgimonas</taxon>
    </lineage>
</organism>
<dbReference type="EMBL" id="JANFFA010000041">
    <property type="protein sequence ID" value="MDQ2095995.1"/>
    <property type="molecule type" value="Genomic_DNA"/>
</dbReference>
<name>A0AAJ1U9D4_9RHOB</name>
<evidence type="ECO:0000313" key="2">
    <source>
        <dbReference type="Proteomes" id="UP001227162"/>
    </source>
</evidence>
<feature type="non-terminal residue" evidence="1">
    <location>
        <position position="1"/>
    </location>
</feature>
<sequence>AALSWDGLHASVNDITALTQTTLAQTARGFVYTADSSGGAIHGYERTGDGGLVSRVTLSGGALDYRGRVIDLDTVAVAGQSYLLATDSAGRGVSSYRIDPTTGALEVRGLMGAVQGLGVMEPTALETVTIGGATYAVLASAGTGSGALSVLRIHSDGHL</sequence>
<dbReference type="SUPFAM" id="SSF50956">
    <property type="entry name" value="Thermostable phytase (3-phytase)"/>
    <property type="match status" value="1"/>
</dbReference>
<keyword evidence="2" id="KW-1185">Reference proteome</keyword>
<evidence type="ECO:0000313" key="1">
    <source>
        <dbReference type="EMBL" id="MDQ2095995.1"/>
    </source>
</evidence>
<proteinExistence type="predicted"/>
<dbReference type="Proteomes" id="UP001227162">
    <property type="component" value="Unassembled WGS sequence"/>
</dbReference>
<reference evidence="1" key="2">
    <citation type="submission" date="2023-04" db="EMBL/GenBank/DDBJ databases">
        <title>'Rhodoalgimonas zhirmunskyi' gen. nov., isolated from a red alga.</title>
        <authorList>
            <person name="Nedashkovskaya O.I."/>
            <person name="Otstavnykh N.Y."/>
            <person name="Bystritskaya E.P."/>
            <person name="Balabanova L.A."/>
            <person name="Isaeva M.P."/>
        </authorList>
    </citation>
    <scope>NUCLEOTIDE SEQUENCE</scope>
    <source>
        <strain evidence="1">10Alg 79</strain>
    </source>
</reference>